<dbReference type="Gene3D" id="1.20.1070.10">
    <property type="entry name" value="Rhodopsin 7-helix transmembrane proteins"/>
    <property type="match status" value="1"/>
</dbReference>
<feature type="transmembrane region" description="Helical" evidence="9">
    <location>
        <begin position="248"/>
        <end position="266"/>
    </location>
</feature>
<accession>A0A9D4LJ39</accession>
<evidence type="ECO:0000256" key="2">
    <source>
        <dbReference type="ARBA" id="ARBA00022692"/>
    </source>
</evidence>
<evidence type="ECO:0000313" key="11">
    <source>
        <dbReference type="EMBL" id="KAH3858799.1"/>
    </source>
</evidence>
<keyword evidence="2 8" id="KW-0812">Transmembrane</keyword>
<feature type="transmembrane region" description="Helical" evidence="9">
    <location>
        <begin position="143"/>
        <end position="166"/>
    </location>
</feature>
<evidence type="ECO:0000256" key="8">
    <source>
        <dbReference type="RuleBase" id="RU000688"/>
    </source>
</evidence>
<keyword evidence="7 8" id="KW-0807">Transducer</keyword>
<sequence>MHKSTANQLLVYLSVTDWIASLVSATTITYDLYQVRFTSDVACKLMIFCNVCAISCSLAMVFIVTIDRFLTVYEPFPTWKFTPFHCKLFTAGLFAFTCGSSIPDFLVAGVEEVNVQIIEANVTLKGHNCGIPDTGEFFWLSKVFYIVKIVDFALIFTCFVVMYYLIARKVYKSKQNMLKHHINEHSNKALNINTRNKTLDDSHKSVNGTNASFESNQMQNLATPEATLKDIRQETAVKQRKRNTINDINLNITLMIFLMAITSIVSMMPYCLINYVSRLKRYESPWWIILFSNTSAINSSVNPFIIGFCNSEFRIYVKNVLRCRSVK</sequence>
<keyword evidence="5 9" id="KW-0472">Membrane</keyword>
<evidence type="ECO:0000256" key="7">
    <source>
        <dbReference type="ARBA" id="ARBA00023224"/>
    </source>
</evidence>
<evidence type="ECO:0000256" key="1">
    <source>
        <dbReference type="ARBA" id="ARBA00004141"/>
    </source>
</evidence>
<dbReference type="AlphaFoldDB" id="A0A9D4LJ39"/>
<dbReference type="EMBL" id="JAIWYP010000003">
    <property type="protein sequence ID" value="KAH3858799.1"/>
    <property type="molecule type" value="Genomic_DNA"/>
</dbReference>
<feature type="transmembrane region" description="Helical" evidence="9">
    <location>
        <begin position="286"/>
        <end position="309"/>
    </location>
</feature>
<dbReference type="PROSITE" id="PS50262">
    <property type="entry name" value="G_PROTEIN_RECEP_F1_2"/>
    <property type="match status" value="1"/>
</dbReference>
<organism evidence="11 12">
    <name type="scientific">Dreissena polymorpha</name>
    <name type="common">Zebra mussel</name>
    <name type="synonym">Mytilus polymorpha</name>
    <dbReference type="NCBI Taxonomy" id="45954"/>
    <lineage>
        <taxon>Eukaryota</taxon>
        <taxon>Metazoa</taxon>
        <taxon>Spiralia</taxon>
        <taxon>Lophotrochozoa</taxon>
        <taxon>Mollusca</taxon>
        <taxon>Bivalvia</taxon>
        <taxon>Autobranchia</taxon>
        <taxon>Heteroconchia</taxon>
        <taxon>Euheterodonta</taxon>
        <taxon>Imparidentia</taxon>
        <taxon>Neoheterodontei</taxon>
        <taxon>Myida</taxon>
        <taxon>Dreissenoidea</taxon>
        <taxon>Dreissenidae</taxon>
        <taxon>Dreissena</taxon>
    </lineage>
</organism>
<dbReference type="SUPFAM" id="SSF81321">
    <property type="entry name" value="Family A G protein-coupled receptor-like"/>
    <property type="match status" value="1"/>
</dbReference>
<dbReference type="InterPro" id="IPR017452">
    <property type="entry name" value="GPCR_Rhodpsn_7TM"/>
</dbReference>
<evidence type="ECO:0000256" key="9">
    <source>
        <dbReference type="SAM" id="Phobius"/>
    </source>
</evidence>
<dbReference type="Pfam" id="PF00001">
    <property type="entry name" value="7tm_1"/>
    <property type="match status" value="1"/>
</dbReference>
<comment type="caution">
    <text evidence="11">The sequence shown here is derived from an EMBL/GenBank/DDBJ whole genome shotgun (WGS) entry which is preliminary data.</text>
</comment>
<dbReference type="InterPro" id="IPR000276">
    <property type="entry name" value="GPCR_Rhodpsn"/>
</dbReference>
<keyword evidence="3 9" id="KW-1133">Transmembrane helix</keyword>
<evidence type="ECO:0000259" key="10">
    <source>
        <dbReference type="PROSITE" id="PS50262"/>
    </source>
</evidence>
<evidence type="ECO:0000256" key="3">
    <source>
        <dbReference type="ARBA" id="ARBA00022989"/>
    </source>
</evidence>
<comment type="similarity">
    <text evidence="8">Belongs to the G-protein coupled receptor 1 family.</text>
</comment>
<protein>
    <recommendedName>
        <fullName evidence="10">G-protein coupled receptors family 1 profile domain-containing protein</fullName>
    </recommendedName>
</protein>
<keyword evidence="6 8" id="KW-0675">Receptor</keyword>
<feature type="transmembrane region" description="Helical" evidence="9">
    <location>
        <begin position="12"/>
        <end position="33"/>
    </location>
</feature>
<dbReference type="GO" id="GO:0004930">
    <property type="term" value="F:G protein-coupled receptor activity"/>
    <property type="evidence" value="ECO:0007669"/>
    <property type="project" value="UniProtKB-KW"/>
</dbReference>
<evidence type="ECO:0000313" key="12">
    <source>
        <dbReference type="Proteomes" id="UP000828390"/>
    </source>
</evidence>
<dbReference type="PRINTS" id="PR00237">
    <property type="entry name" value="GPCRRHODOPSN"/>
</dbReference>
<name>A0A9D4LJ39_DREPO</name>
<keyword evidence="4 8" id="KW-0297">G-protein coupled receptor</keyword>
<dbReference type="PANTHER" id="PTHR45695:SF15">
    <property type="entry name" value="OPSIN RH2"/>
    <property type="match status" value="1"/>
</dbReference>
<evidence type="ECO:0000256" key="4">
    <source>
        <dbReference type="ARBA" id="ARBA00023040"/>
    </source>
</evidence>
<proteinExistence type="inferred from homology"/>
<evidence type="ECO:0000256" key="6">
    <source>
        <dbReference type="ARBA" id="ARBA00023170"/>
    </source>
</evidence>
<comment type="subcellular location">
    <subcellularLocation>
        <location evidence="1">Membrane</location>
        <topology evidence="1">Multi-pass membrane protein</topology>
    </subcellularLocation>
</comment>
<feature type="domain" description="G-protein coupled receptors family 1 profile" evidence="10">
    <location>
        <begin position="1"/>
        <end position="306"/>
    </location>
</feature>
<feature type="transmembrane region" description="Helical" evidence="9">
    <location>
        <begin position="45"/>
        <end position="66"/>
    </location>
</feature>
<gene>
    <name evidence="11" type="ORF">DPMN_101435</name>
</gene>
<dbReference type="GO" id="GO:0005886">
    <property type="term" value="C:plasma membrane"/>
    <property type="evidence" value="ECO:0007669"/>
    <property type="project" value="TreeGrafter"/>
</dbReference>
<dbReference type="PROSITE" id="PS00237">
    <property type="entry name" value="G_PROTEIN_RECEP_F1_1"/>
    <property type="match status" value="1"/>
</dbReference>
<evidence type="ECO:0000256" key="5">
    <source>
        <dbReference type="ARBA" id="ARBA00023136"/>
    </source>
</evidence>
<keyword evidence="12" id="KW-1185">Reference proteome</keyword>
<dbReference type="Proteomes" id="UP000828390">
    <property type="component" value="Unassembled WGS sequence"/>
</dbReference>
<reference evidence="11" key="2">
    <citation type="submission" date="2020-11" db="EMBL/GenBank/DDBJ databases">
        <authorList>
            <person name="McCartney M.A."/>
            <person name="Auch B."/>
            <person name="Kono T."/>
            <person name="Mallez S."/>
            <person name="Becker A."/>
            <person name="Gohl D.M."/>
            <person name="Silverstein K.A.T."/>
            <person name="Koren S."/>
            <person name="Bechman K.B."/>
            <person name="Herman A."/>
            <person name="Abrahante J.E."/>
            <person name="Garbe J."/>
        </authorList>
    </citation>
    <scope>NUCLEOTIDE SEQUENCE</scope>
    <source>
        <strain evidence="11">Duluth1</strain>
        <tissue evidence="11">Whole animal</tissue>
    </source>
</reference>
<dbReference type="PANTHER" id="PTHR45695">
    <property type="entry name" value="LEUCOKININ RECEPTOR-RELATED"/>
    <property type="match status" value="1"/>
</dbReference>
<dbReference type="CDD" id="cd00637">
    <property type="entry name" value="7tm_classA_rhodopsin-like"/>
    <property type="match status" value="1"/>
</dbReference>
<reference evidence="11" key="1">
    <citation type="journal article" date="2019" name="bioRxiv">
        <title>The Genome of the Zebra Mussel, Dreissena polymorpha: A Resource for Invasive Species Research.</title>
        <authorList>
            <person name="McCartney M.A."/>
            <person name="Auch B."/>
            <person name="Kono T."/>
            <person name="Mallez S."/>
            <person name="Zhang Y."/>
            <person name="Obille A."/>
            <person name="Becker A."/>
            <person name="Abrahante J.E."/>
            <person name="Garbe J."/>
            <person name="Badalamenti J.P."/>
            <person name="Herman A."/>
            <person name="Mangelson H."/>
            <person name="Liachko I."/>
            <person name="Sullivan S."/>
            <person name="Sone E.D."/>
            <person name="Koren S."/>
            <person name="Silverstein K.A.T."/>
            <person name="Beckman K.B."/>
            <person name="Gohl D.M."/>
        </authorList>
    </citation>
    <scope>NUCLEOTIDE SEQUENCE</scope>
    <source>
        <strain evidence="11">Duluth1</strain>
        <tissue evidence="11">Whole animal</tissue>
    </source>
</reference>